<protein>
    <submittedName>
        <fullName evidence="1">Uncharacterized protein</fullName>
    </submittedName>
</protein>
<dbReference type="EMBL" id="DXHR01000036">
    <property type="protein sequence ID" value="HIW13760.1"/>
    <property type="molecule type" value="Genomic_DNA"/>
</dbReference>
<dbReference type="Proteomes" id="UP000823989">
    <property type="component" value="Unassembled WGS sequence"/>
</dbReference>
<gene>
    <name evidence="1" type="ORF">H9891_11465</name>
</gene>
<name>A0A9D1U1E9_9STAP</name>
<evidence type="ECO:0000313" key="2">
    <source>
        <dbReference type="Proteomes" id="UP000823989"/>
    </source>
</evidence>
<sequence length="69" mass="7595">MSDVIIVGSGLAVLSFIEVLDESNHGESHLSDTYETGSRIGDREVIRRMIGKNDGLIKRYMDDDPILSG</sequence>
<organism evidence="1 2">
    <name type="scientific">Candidatus Salinicoccus stercoripullorum</name>
    <dbReference type="NCBI Taxonomy" id="2838756"/>
    <lineage>
        <taxon>Bacteria</taxon>
        <taxon>Bacillati</taxon>
        <taxon>Bacillota</taxon>
        <taxon>Bacilli</taxon>
        <taxon>Bacillales</taxon>
        <taxon>Staphylococcaceae</taxon>
        <taxon>Salinicoccus</taxon>
    </lineage>
</organism>
<evidence type="ECO:0000313" key="1">
    <source>
        <dbReference type="EMBL" id="HIW13760.1"/>
    </source>
</evidence>
<reference evidence="1" key="2">
    <citation type="submission" date="2021-04" db="EMBL/GenBank/DDBJ databases">
        <authorList>
            <person name="Gilroy R."/>
        </authorList>
    </citation>
    <scope>NUCLEOTIDE SEQUENCE</scope>
    <source>
        <strain evidence="1">ChiHjej13B12-752</strain>
    </source>
</reference>
<accession>A0A9D1U1E9</accession>
<comment type="caution">
    <text evidence="1">The sequence shown here is derived from an EMBL/GenBank/DDBJ whole genome shotgun (WGS) entry which is preliminary data.</text>
</comment>
<dbReference type="AlphaFoldDB" id="A0A9D1U1E9"/>
<proteinExistence type="predicted"/>
<reference evidence="1" key="1">
    <citation type="journal article" date="2021" name="PeerJ">
        <title>Extensive microbial diversity within the chicken gut microbiome revealed by metagenomics and culture.</title>
        <authorList>
            <person name="Gilroy R."/>
            <person name="Ravi A."/>
            <person name="Getino M."/>
            <person name="Pursley I."/>
            <person name="Horton D.L."/>
            <person name="Alikhan N.F."/>
            <person name="Baker D."/>
            <person name="Gharbi K."/>
            <person name="Hall N."/>
            <person name="Watson M."/>
            <person name="Adriaenssens E.M."/>
            <person name="Foster-Nyarko E."/>
            <person name="Jarju S."/>
            <person name="Secka A."/>
            <person name="Antonio M."/>
            <person name="Oren A."/>
            <person name="Chaudhuri R.R."/>
            <person name="La Ragione R."/>
            <person name="Hildebrand F."/>
            <person name="Pallen M.J."/>
        </authorList>
    </citation>
    <scope>NUCLEOTIDE SEQUENCE</scope>
    <source>
        <strain evidence="1">ChiHjej13B12-752</strain>
    </source>
</reference>